<evidence type="ECO:0000256" key="2">
    <source>
        <dbReference type="SAM" id="Phobius"/>
    </source>
</evidence>
<evidence type="ECO:0000313" key="3">
    <source>
        <dbReference type="EMBL" id="KAF2433186.1"/>
    </source>
</evidence>
<keyword evidence="2" id="KW-1133">Transmembrane helix</keyword>
<keyword evidence="4" id="KW-1185">Reference proteome</keyword>
<dbReference type="Proteomes" id="UP000800235">
    <property type="component" value="Unassembled WGS sequence"/>
</dbReference>
<comment type="caution">
    <text evidence="3">The sequence shown here is derived from an EMBL/GenBank/DDBJ whole genome shotgun (WGS) entry which is preliminary data.</text>
</comment>
<accession>A0A9P4NWU3</accession>
<evidence type="ECO:0000256" key="1">
    <source>
        <dbReference type="SAM" id="MobiDB-lite"/>
    </source>
</evidence>
<protein>
    <submittedName>
        <fullName evidence="3">Uncharacterized protein</fullName>
    </submittedName>
</protein>
<evidence type="ECO:0000313" key="4">
    <source>
        <dbReference type="Proteomes" id="UP000800235"/>
    </source>
</evidence>
<feature type="region of interest" description="Disordered" evidence="1">
    <location>
        <begin position="1"/>
        <end position="20"/>
    </location>
</feature>
<gene>
    <name evidence="3" type="ORF">EJ08DRAFT_93691</name>
</gene>
<reference evidence="3" key="1">
    <citation type="journal article" date="2020" name="Stud. Mycol.">
        <title>101 Dothideomycetes genomes: a test case for predicting lifestyles and emergence of pathogens.</title>
        <authorList>
            <person name="Haridas S."/>
            <person name="Albert R."/>
            <person name="Binder M."/>
            <person name="Bloem J."/>
            <person name="Labutti K."/>
            <person name="Salamov A."/>
            <person name="Andreopoulos B."/>
            <person name="Baker S."/>
            <person name="Barry K."/>
            <person name="Bills G."/>
            <person name="Bluhm B."/>
            <person name="Cannon C."/>
            <person name="Castanera R."/>
            <person name="Culley D."/>
            <person name="Daum C."/>
            <person name="Ezra D."/>
            <person name="Gonzalez J."/>
            <person name="Henrissat B."/>
            <person name="Kuo A."/>
            <person name="Liang C."/>
            <person name="Lipzen A."/>
            <person name="Lutzoni F."/>
            <person name="Magnuson J."/>
            <person name="Mondo S."/>
            <person name="Nolan M."/>
            <person name="Ohm R."/>
            <person name="Pangilinan J."/>
            <person name="Park H.-J."/>
            <person name="Ramirez L."/>
            <person name="Alfaro M."/>
            <person name="Sun H."/>
            <person name="Tritt A."/>
            <person name="Yoshinaga Y."/>
            <person name="Zwiers L.-H."/>
            <person name="Turgeon B."/>
            <person name="Goodwin S."/>
            <person name="Spatafora J."/>
            <person name="Crous P."/>
            <person name="Grigoriev I."/>
        </authorList>
    </citation>
    <scope>NUCLEOTIDE SEQUENCE</scope>
    <source>
        <strain evidence="3">CBS 130266</strain>
    </source>
</reference>
<name>A0A9P4NWU3_9PEZI</name>
<sequence length="414" mass="47264">MEFTASDHRQPEMAKATRSDSAIAVELASSKILIEDLQKQNLNHQKRYDALHKMYMWKVEEFNDLQCLNQKMDIASNIEKDNQIAHLQKEIAQKAQGFEQLYEQVALIVEERSHSKKGAGPNSESLAPLEETTKWLQEATTSLEQATRGLREATIRLDATMKHFEEVTKSLNEVLMKQPDATTGKPESERNSVARPSEETPEHSNRVDQAVVPSRVTRVERNQIIAIIPPLLAFTLLIIVLYQNVPEEVQQRFLFVLWTSIIATHVLDLFDLKSDRDLAIKTLMNLSLVFIHNYPVPPKVGLAVIIVSAAYSISKYIPSITAWAKPAIEKYIRPCSQKCWTWTLHIVRDHFYKLATEVDNRIDVLVGSRLERCVGKTYDDYGVHLSQGFAEYEQQLRNDYLACISSRASNKKTN</sequence>
<keyword evidence="2" id="KW-0812">Transmembrane</keyword>
<organism evidence="3 4">
    <name type="scientific">Tothia fuscella</name>
    <dbReference type="NCBI Taxonomy" id="1048955"/>
    <lineage>
        <taxon>Eukaryota</taxon>
        <taxon>Fungi</taxon>
        <taxon>Dikarya</taxon>
        <taxon>Ascomycota</taxon>
        <taxon>Pezizomycotina</taxon>
        <taxon>Dothideomycetes</taxon>
        <taxon>Pleosporomycetidae</taxon>
        <taxon>Venturiales</taxon>
        <taxon>Cylindrosympodiaceae</taxon>
        <taxon>Tothia</taxon>
    </lineage>
</organism>
<feature type="transmembrane region" description="Helical" evidence="2">
    <location>
        <begin position="224"/>
        <end position="242"/>
    </location>
</feature>
<proteinExistence type="predicted"/>
<feature type="compositionally biased region" description="Basic and acidic residues" evidence="1">
    <location>
        <begin position="1"/>
        <end position="18"/>
    </location>
</feature>
<keyword evidence="2" id="KW-0472">Membrane</keyword>
<feature type="region of interest" description="Disordered" evidence="1">
    <location>
        <begin position="173"/>
        <end position="208"/>
    </location>
</feature>
<dbReference type="EMBL" id="MU007022">
    <property type="protein sequence ID" value="KAF2433186.1"/>
    <property type="molecule type" value="Genomic_DNA"/>
</dbReference>
<feature type="compositionally biased region" description="Basic and acidic residues" evidence="1">
    <location>
        <begin position="186"/>
        <end position="206"/>
    </location>
</feature>
<dbReference type="AlphaFoldDB" id="A0A9P4NWU3"/>